<gene>
    <name evidence="2" type="ORF">E2C01_088606</name>
</gene>
<dbReference type="EMBL" id="VSRR010094995">
    <property type="protein sequence ID" value="MPC93478.1"/>
    <property type="molecule type" value="Genomic_DNA"/>
</dbReference>
<dbReference type="Proteomes" id="UP000324222">
    <property type="component" value="Unassembled WGS sequence"/>
</dbReference>
<dbReference type="AlphaFoldDB" id="A0A5B7JKC0"/>
<evidence type="ECO:0000313" key="2">
    <source>
        <dbReference type="EMBL" id="MPC93478.1"/>
    </source>
</evidence>
<accession>A0A5B7JKC0</accession>
<evidence type="ECO:0000256" key="1">
    <source>
        <dbReference type="SAM" id="MobiDB-lite"/>
    </source>
</evidence>
<protein>
    <submittedName>
        <fullName evidence="2">Uncharacterized protein</fullName>
    </submittedName>
</protein>
<name>A0A5B7JKC0_PORTR</name>
<organism evidence="2 3">
    <name type="scientific">Portunus trituberculatus</name>
    <name type="common">Swimming crab</name>
    <name type="synonym">Neptunus trituberculatus</name>
    <dbReference type="NCBI Taxonomy" id="210409"/>
    <lineage>
        <taxon>Eukaryota</taxon>
        <taxon>Metazoa</taxon>
        <taxon>Ecdysozoa</taxon>
        <taxon>Arthropoda</taxon>
        <taxon>Crustacea</taxon>
        <taxon>Multicrustacea</taxon>
        <taxon>Malacostraca</taxon>
        <taxon>Eumalacostraca</taxon>
        <taxon>Eucarida</taxon>
        <taxon>Decapoda</taxon>
        <taxon>Pleocyemata</taxon>
        <taxon>Brachyura</taxon>
        <taxon>Eubrachyura</taxon>
        <taxon>Portunoidea</taxon>
        <taxon>Portunidae</taxon>
        <taxon>Portuninae</taxon>
        <taxon>Portunus</taxon>
    </lineage>
</organism>
<proteinExistence type="predicted"/>
<comment type="caution">
    <text evidence="2">The sequence shown here is derived from an EMBL/GenBank/DDBJ whole genome shotgun (WGS) entry which is preliminary data.</text>
</comment>
<keyword evidence="3" id="KW-1185">Reference proteome</keyword>
<evidence type="ECO:0000313" key="3">
    <source>
        <dbReference type="Proteomes" id="UP000324222"/>
    </source>
</evidence>
<feature type="region of interest" description="Disordered" evidence="1">
    <location>
        <begin position="133"/>
        <end position="160"/>
    </location>
</feature>
<reference evidence="2 3" key="1">
    <citation type="submission" date="2019-05" db="EMBL/GenBank/DDBJ databases">
        <title>Another draft genome of Portunus trituberculatus and its Hox gene families provides insights of decapod evolution.</title>
        <authorList>
            <person name="Jeong J.-H."/>
            <person name="Song I."/>
            <person name="Kim S."/>
            <person name="Choi T."/>
            <person name="Kim D."/>
            <person name="Ryu S."/>
            <person name="Kim W."/>
        </authorList>
    </citation>
    <scope>NUCLEOTIDE SEQUENCE [LARGE SCALE GENOMIC DNA]</scope>
    <source>
        <tissue evidence="2">Muscle</tissue>
    </source>
</reference>
<sequence>MLPDTPGALSSLLASSFPSLLPPPTGRRRRDGTVGATAAPRRLIQVRWAAEQGRCDGGRGAGVLGWTRAGSGPVVPAWPGDNHLWHAPHAPTLTCTTHLEPLLGAGWDGAGRHGTWQGLCFHVGETSQTPRAWAGRDEGRWGPSCPPQAAELSPSRPTDR</sequence>
<feature type="region of interest" description="Disordered" evidence="1">
    <location>
        <begin position="14"/>
        <end position="38"/>
    </location>
</feature>